<evidence type="ECO:0000256" key="8">
    <source>
        <dbReference type="ARBA" id="ARBA00023136"/>
    </source>
</evidence>
<keyword evidence="2 11" id="KW-0813">Transport</keyword>
<comment type="subcellular location">
    <subcellularLocation>
        <location evidence="1">Membrane</location>
        <topology evidence="1">Multi-pass membrane protein</topology>
    </subcellularLocation>
</comment>
<dbReference type="EMBL" id="OU015568">
    <property type="protein sequence ID" value="CAG5083505.1"/>
    <property type="molecule type" value="Genomic_DNA"/>
</dbReference>
<evidence type="ECO:0000256" key="9">
    <source>
        <dbReference type="ARBA" id="ARBA00023201"/>
    </source>
</evidence>
<comment type="similarity">
    <text evidence="11">Belongs to the amiloride-sensitive sodium channel (TC 1.A.6) family.</text>
</comment>
<keyword evidence="6" id="KW-0915">Sodium</keyword>
<dbReference type="Gene3D" id="1.10.287.770">
    <property type="entry name" value="YojJ-like"/>
    <property type="match status" value="1"/>
</dbReference>
<keyword evidence="9 11" id="KW-0739">Sodium transport</keyword>
<evidence type="ECO:0000256" key="5">
    <source>
        <dbReference type="ARBA" id="ARBA00022989"/>
    </source>
</evidence>
<accession>A0ABN7RVK8</accession>
<gene>
    <name evidence="13" type="ORF">OKIOD_LOCUS1952</name>
</gene>
<reference evidence="13 14" key="1">
    <citation type="submission" date="2021-04" db="EMBL/GenBank/DDBJ databases">
        <authorList>
            <person name="Bliznina A."/>
        </authorList>
    </citation>
    <scope>NUCLEOTIDE SEQUENCE [LARGE SCALE GENOMIC DNA]</scope>
</reference>
<dbReference type="InterPro" id="IPR001873">
    <property type="entry name" value="ENaC"/>
</dbReference>
<keyword evidence="5 12" id="KW-1133">Transmembrane helix</keyword>
<evidence type="ECO:0000256" key="7">
    <source>
        <dbReference type="ARBA" id="ARBA00023065"/>
    </source>
</evidence>
<evidence type="ECO:0000256" key="11">
    <source>
        <dbReference type="RuleBase" id="RU000679"/>
    </source>
</evidence>
<evidence type="ECO:0000313" key="13">
    <source>
        <dbReference type="EMBL" id="CAG5083505.1"/>
    </source>
</evidence>
<evidence type="ECO:0000313" key="14">
    <source>
        <dbReference type="Proteomes" id="UP001158576"/>
    </source>
</evidence>
<evidence type="ECO:0000256" key="12">
    <source>
        <dbReference type="SAM" id="Phobius"/>
    </source>
</evidence>
<keyword evidence="10 11" id="KW-0407">Ion channel</keyword>
<keyword evidence="3 11" id="KW-0894">Sodium channel</keyword>
<dbReference type="Gene3D" id="1.10.287.820">
    <property type="entry name" value="Acid-sensing ion channel domain"/>
    <property type="match status" value="1"/>
</dbReference>
<evidence type="ECO:0000256" key="10">
    <source>
        <dbReference type="ARBA" id="ARBA00023303"/>
    </source>
</evidence>
<evidence type="ECO:0000256" key="4">
    <source>
        <dbReference type="ARBA" id="ARBA00022692"/>
    </source>
</evidence>
<dbReference type="Proteomes" id="UP001158576">
    <property type="component" value="Chromosome PAR"/>
</dbReference>
<keyword evidence="4 11" id="KW-0812">Transmembrane</keyword>
<feature type="transmembrane region" description="Helical" evidence="12">
    <location>
        <begin position="479"/>
        <end position="502"/>
    </location>
</feature>
<keyword evidence="14" id="KW-1185">Reference proteome</keyword>
<feature type="transmembrane region" description="Helical" evidence="12">
    <location>
        <begin position="57"/>
        <end position="75"/>
    </location>
</feature>
<evidence type="ECO:0000256" key="6">
    <source>
        <dbReference type="ARBA" id="ARBA00023053"/>
    </source>
</evidence>
<proteinExistence type="inferred from homology"/>
<dbReference type="PRINTS" id="PR01078">
    <property type="entry name" value="AMINACHANNEL"/>
</dbReference>
<dbReference type="PANTHER" id="PTHR11690">
    <property type="entry name" value="AMILORIDE-SENSITIVE SODIUM CHANNEL-RELATED"/>
    <property type="match status" value="1"/>
</dbReference>
<dbReference type="PANTHER" id="PTHR11690:SF300">
    <property type="entry name" value="PICKPOCKET PROTEIN 19"/>
    <property type="match status" value="1"/>
</dbReference>
<dbReference type="Pfam" id="PF00858">
    <property type="entry name" value="ASC"/>
    <property type="match status" value="1"/>
</dbReference>
<protein>
    <submittedName>
        <fullName evidence="13">Oidioi.mRNA.OKI2018_I69.PAR.g10394.t1.cds</fullName>
    </submittedName>
</protein>
<keyword evidence="8 12" id="KW-0472">Membrane</keyword>
<evidence type="ECO:0000256" key="1">
    <source>
        <dbReference type="ARBA" id="ARBA00004141"/>
    </source>
</evidence>
<organism evidence="13 14">
    <name type="scientific">Oikopleura dioica</name>
    <name type="common">Tunicate</name>
    <dbReference type="NCBI Taxonomy" id="34765"/>
    <lineage>
        <taxon>Eukaryota</taxon>
        <taxon>Metazoa</taxon>
        <taxon>Chordata</taxon>
        <taxon>Tunicata</taxon>
        <taxon>Appendicularia</taxon>
        <taxon>Copelata</taxon>
        <taxon>Oikopleuridae</taxon>
        <taxon>Oikopleura</taxon>
    </lineage>
</organism>
<sequence>MKPVRSRLRRGSASIYKYIKREQFIREPCKCDKQILETAETKIIWIFSGKGAPLGKTWWSILLLAGIVVTVYNVVMCSTKYYNYPTITKETFESSVAHDNRINQFPKITICLNSMHSRKALINVYSEHVHNVTTFLYGFYGDNHGEDFSSFWNEITDSNDNILDSIDLEKFMQVTRPELEILSCRFMNEPCKKQWKDVQTVYGVCKQMETTAEMFKDPNKQTAAFGRQSSLSIVAQYNSSDWGSGWAHFIDGCTVYISPRHEETLDPDDSVILNPGSVPIVSIRQRKHKKLPYPFSTCMKRESDVLKYFNLYTKKHCIYECLIDLVIKSCKCVEYGFKIRPKNCENWDCLSTHRPFGADEIWGWKNLQQTVKMCTFTEHAFCVSTHFTAFNHMRCNCTEECDYEVFYQTNMQYANLRLDTPEHNRLAVDPPEIKGNNTDSARKKVTSFLLYQTDLETELETEFPEYTSFEFFSDIGGTVGLMLGLSAASVISILETLFAYMWHSGKKAIRESLISRESSEHERSRELETKIECLNTL</sequence>
<name>A0ABN7RVK8_OIKDI</name>
<evidence type="ECO:0000256" key="3">
    <source>
        <dbReference type="ARBA" id="ARBA00022461"/>
    </source>
</evidence>
<keyword evidence="7 11" id="KW-0406">Ion transport</keyword>
<evidence type="ECO:0000256" key="2">
    <source>
        <dbReference type="ARBA" id="ARBA00022448"/>
    </source>
</evidence>